<dbReference type="Gene3D" id="3.40.50.1010">
    <property type="entry name" value="5'-nuclease"/>
    <property type="match status" value="1"/>
</dbReference>
<name>U7QSF0_9CYAN</name>
<keyword evidence="3" id="KW-1185">Reference proteome</keyword>
<dbReference type="Pfam" id="PF13470">
    <property type="entry name" value="PIN_3"/>
    <property type="match status" value="1"/>
</dbReference>
<dbReference type="InterPro" id="IPR002716">
    <property type="entry name" value="PIN_dom"/>
</dbReference>
<sequence length="141" mass="15403">MRVLIDTNIFLDAFLDRKPFSDDARTLFELIESGEVQGYVSATTVTDIFYISKKAKGTSIAKQAVQRILTSLEICPVNRKILEAAIASNSDDFEDAVQLACAVSESLDAIVTRNMQGFLDAAVEILTAGELLTHLSSQTDQ</sequence>
<reference evidence="2 3" key="1">
    <citation type="journal article" date="2013" name="Front. Microbiol.">
        <title>Comparative genomic analyses of the cyanobacterium, Lyngbya aestuarii BL J, a powerful hydrogen producer.</title>
        <authorList>
            <person name="Kothari A."/>
            <person name="Vaughn M."/>
            <person name="Garcia-Pichel F."/>
        </authorList>
    </citation>
    <scope>NUCLEOTIDE SEQUENCE [LARGE SCALE GENOMIC DNA]</scope>
    <source>
        <strain evidence="2 3">BL J</strain>
    </source>
</reference>
<protein>
    <submittedName>
        <fullName evidence="2">PIN domain protein</fullName>
    </submittedName>
</protein>
<organism evidence="2 3">
    <name type="scientific">Lyngbya aestuarii BL J</name>
    <dbReference type="NCBI Taxonomy" id="1348334"/>
    <lineage>
        <taxon>Bacteria</taxon>
        <taxon>Bacillati</taxon>
        <taxon>Cyanobacteriota</taxon>
        <taxon>Cyanophyceae</taxon>
        <taxon>Oscillatoriophycideae</taxon>
        <taxon>Oscillatoriales</taxon>
        <taxon>Microcoleaceae</taxon>
        <taxon>Lyngbya</taxon>
    </lineage>
</organism>
<dbReference type="Proteomes" id="UP000017127">
    <property type="component" value="Unassembled WGS sequence"/>
</dbReference>
<dbReference type="InterPro" id="IPR029060">
    <property type="entry name" value="PIN-like_dom_sf"/>
</dbReference>
<gene>
    <name evidence="2" type="ORF">M595_0685</name>
</gene>
<dbReference type="EMBL" id="AUZM01000004">
    <property type="protein sequence ID" value="ERT09346.1"/>
    <property type="molecule type" value="Genomic_DNA"/>
</dbReference>
<dbReference type="RefSeq" id="WP_023064573.1">
    <property type="nucleotide sequence ID" value="NZ_AUZM01000004.1"/>
</dbReference>
<proteinExistence type="predicted"/>
<dbReference type="SUPFAM" id="SSF88723">
    <property type="entry name" value="PIN domain-like"/>
    <property type="match status" value="1"/>
</dbReference>
<evidence type="ECO:0000259" key="1">
    <source>
        <dbReference type="Pfam" id="PF13470"/>
    </source>
</evidence>
<evidence type="ECO:0000313" key="2">
    <source>
        <dbReference type="EMBL" id="ERT09346.1"/>
    </source>
</evidence>
<feature type="domain" description="PIN" evidence="1">
    <location>
        <begin position="2"/>
        <end position="115"/>
    </location>
</feature>
<comment type="caution">
    <text evidence="2">The sequence shown here is derived from an EMBL/GenBank/DDBJ whole genome shotgun (WGS) entry which is preliminary data.</text>
</comment>
<evidence type="ECO:0000313" key="3">
    <source>
        <dbReference type="Proteomes" id="UP000017127"/>
    </source>
</evidence>
<dbReference type="OrthoDB" id="9787727at2"/>
<accession>U7QSF0</accession>
<dbReference type="AlphaFoldDB" id="U7QSF0"/>